<dbReference type="GO" id="GO:0050906">
    <property type="term" value="P:detection of stimulus involved in sensory perception"/>
    <property type="evidence" value="ECO:0007669"/>
    <property type="project" value="UniProtKB-ARBA"/>
</dbReference>
<protein>
    <submittedName>
        <fullName evidence="17">Ionotropic receptor 196</fullName>
    </submittedName>
</protein>
<evidence type="ECO:0000256" key="3">
    <source>
        <dbReference type="ARBA" id="ARBA00022448"/>
    </source>
</evidence>
<dbReference type="PANTHER" id="PTHR42643">
    <property type="entry name" value="IONOTROPIC RECEPTOR 20A-RELATED"/>
    <property type="match status" value="1"/>
</dbReference>
<evidence type="ECO:0000256" key="13">
    <source>
        <dbReference type="ARBA" id="ARBA00023303"/>
    </source>
</evidence>
<proteinExistence type="inferred from homology"/>
<dbReference type="OrthoDB" id="6347558at2759"/>
<reference evidence="17" key="2">
    <citation type="journal article" date="2018" name="Environ. Sci. Technol.">
        <title>The Toxicogenome of Hyalella azteca: A Model for Sediment Ecotoxicology and Evolutionary Toxicology.</title>
        <authorList>
            <person name="Poynton H.C."/>
            <person name="Hasenbein S."/>
            <person name="Benoit J.B."/>
            <person name="Sepulveda M.S."/>
            <person name="Poelchau M.F."/>
            <person name="Hughes D.S.T."/>
            <person name="Murali S.C."/>
            <person name="Chen S."/>
            <person name="Glastad K.M."/>
            <person name="Goodisman M.A.D."/>
            <person name="Werren J.H."/>
            <person name="Vineis J.H."/>
            <person name="Bowen J.L."/>
            <person name="Friedrich M."/>
            <person name="Jones J."/>
            <person name="Robertson H.M."/>
            <person name="Feyereisen R."/>
            <person name="Mechler-Hickson A."/>
            <person name="Mathers N."/>
            <person name="Lee C.E."/>
            <person name="Colbourne J.K."/>
            <person name="Biales A."/>
            <person name="Johnston J.S."/>
            <person name="Wellborn G.A."/>
            <person name="Rosendale A.J."/>
            <person name="Cridge A.G."/>
            <person name="Munoz-Torres M.C."/>
            <person name="Bain P.A."/>
            <person name="Manny A.R."/>
            <person name="Major K.M."/>
            <person name="Lambert F.N."/>
            <person name="Vulpe C.D."/>
            <person name="Tuck P."/>
            <person name="Blalock B.J."/>
            <person name="Lin Y.Y."/>
            <person name="Smith M.E."/>
            <person name="Ochoa-Acuna H."/>
            <person name="Chen M.M."/>
            <person name="Childers C.P."/>
            <person name="Qu J."/>
            <person name="Dugan S."/>
            <person name="Lee S.L."/>
            <person name="Chao H."/>
            <person name="Dinh H."/>
            <person name="Han Y."/>
            <person name="Doddapaneni H."/>
            <person name="Worley K.C."/>
            <person name="Muzny D.M."/>
            <person name="Gibbs R.A."/>
            <person name="Richards S."/>
        </authorList>
    </citation>
    <scope>NUCLEOTIDE SEQUENCE</scope>
    <source>
        <strain evidence="17">HAZT.00-mixed</strain>
        <tissue evidence="17">Whole organism</tissue>
    </source>
</reference>
<dbReference type="Pfam" id="PF00060">
    <property type="entry name" value="Lig_chan"/>
    <property type="match status" value="1"/>
</dbReference>
<feature type="transmembrane region" description="Helical" evidence="14">
    <location>
        <begin position="151"/>
        <end position="170"/>
    </location>
</feature>
<dbReference type="InterPro" id="IPR001320">
    <property type="entry name" value="Iontro_rcpt_C"/>
</dbReference>
<dbReference type="InterPro" id="IPR019594">
    <property type="entry name" value="Glu/Gly-bd"/>
</dbReference>
<comment type="subcellular location">
    <subcellularLocation>
        <location evidence="1">Cell membrane</location>
        <topology evidence="1">Multi-pass membrane protein</topology>
    </subcellularLocation>
</comment>
<dbReference type="EMBL" id="JQDR03009805">
    <property type="protein sequence ID" value="KAA0195183.1"/>
    <property type="molecule type" value="Genomic_DNA"/>
</dbReference>
<gene>
    <name evidence="17" type="ORF">HAZT_HAZT010319</name>
</gene>
<keyword evidence="3" id="KW-0813">Transport</keyword>
<evidence type="ECO:0000256" key="8">
    <source>
        <dbReference type="ARBA" id="ARBA00023065"/>
    </source>
</evidence>
<comment type="similarity">
    <text evidence="2">Belongs to the glutamate-gated ion channel (TC 1.A.10.1) family.</text>
</comment>
<feature type="transmembrane region" description="Helical" evidence="14">
    <location>
        <begin position="394"/>
        <end position="415"/>
    </location>
</feature>
<evidence type="ECO:0000256" key="10">
    <source>
        <dbReference type="ARBA" id="ARBA00023170"/>
    </source>
</evidence>
<dbReference type="InterPro" id="IPR052192">
    <property type="entry name" value="Insect_Ionotropic_Sensory_Rcpt"/>
</dbReference>
<accession>A0A6A0H1W1</accession>
<dbReference type="GO" id="GO:0005886">
    <property type="term" value="C:plasma membrane"/>
    <property type="evidence" value="ECO:0007669"/>
    <property type="project" value="UniProtKB-SubCell"/>
</dbReference>
<evidence type="ECO:0000256" key="4">
    <source>
        <dbReference type="ARBA" id="ARBA00022475"/>
    </source>
</evidence>
<dbReference type="Proteomes" id="UP000711488">
    <property type="component" value="Unassembled WGS sequence"/>
</dbReference>
<keyword evidence="4" id="KW-1003">Cell membrane</keyword>
<name>A0A6A0H1W1_HYAAZ</name>
<reference evidence="17" key="1">
    <citation type="submission" date="2014-08" db="EMBL/GenBank/DDBJ databases">
        <authorList>
            <person name="Murali S."/>
            <person name="Richards S."/>
            <person name="Bandaranaike D."/>
            <person name="Bellair M."/>
            <person name="Blankenburg K."/>
            <person name="Chao H."/>
            <person name="Dinh H."/>
            <person name="Doddapaneni H."/>
            <person name="Dugan-Rocha S."/>
            <person name="Elkadiri S."/>
            <person name="Gnanaolivu R."/>
            <person name="Hughes D."/>
            <person name="Lee S."/>
            <person name="Li M."/>
            <person name="Ming W."/>
            <person name="Munidasa M."/>
            <person name="Muniz J."/>
            <person name="Nguyen L."/>
            <person name="Osuji N."/>
            <person name="Pu L.-L."/>
            <person name="Puazo M."/>
            <person name="Skinner E."/>
            <person name="Qu C."/>
            <person name="Quiroz J."/>
            <person name="Raj R."/>
            <person name="Weissenberger G."/>
            <person name="Xin Y."/>
            <person name="Zou X."/>
            <person name="Han Y."/>
            <person name="Worley K."/>
            <person name="Muzny D."/>
            <person name="Gibbs R."/>
        </authorList>
    </citation>
    <scope>NUCLEOTIDE SEQUENCE</scope>
    <source>
        <strain evidence="17">HAZT.00-mixed</strain>
        <tissue evidence="17">Whole organism</tissue>
    </source>
</reference>
<evidence type="ECO:0000256" key="12">
    <source>
        <dbReference type="ARBA" id="ARBA00023286"/>
    </source>
</evidence>
<evidence type="ECO:0000256" key="5">
    <source>
        <dbReference type="ARBA" id="ARBA00022692"/>
    </source>
</evidence>
<keyword evidence="9 14" id="KW-0472">Membrane</keyword>
<keyword evidence="11" id="KW-0325">Glycoprotein</keyword>
<evidence type="ECO:0000259" key="15">
    <source>
        <dbReference type="SMART" id="SM00079"/>
    </source>
</evidence>
<feature type="non-terminal residue" evidence="17">
    <location>
        <position position="1"/>
    </location>
</feature>
<organism evidence="17">
    <name type="scientific">Hyalella azteca</name>
    <name type="common">Amphipod</name>
    <dbReference type="NCBI Taxonomy" id="294128"/>
    <lineage>
        <taxon>Eukaryota</taxon>
        <taxon>Metazoa</taxon>
        <taxon>Ecdysozoa</taxon>
        <taxon>Arthropoda</taxon>
        <taxon>Crustacea</taxon>
        <taxon>Multicrustacea</taxon>
        <taxon>Malacostraca</taxon>
        <taxon>Eumalacostraca</taxon>
        <taxon>Peracarida</taxon>
        <taxon>Amphipoda</taxon>
        <taxon>Senticaudata</taxon>
        <taxon>Talitrida</taxon>
        <taxon>Talitroidea</taxon>
        <taxon>Hyalellidae</taxon>
        <taxon>Hyalella</taxon>
    </lineage>
</organism>
<feature type="domain" description="Ionotropic glutamate receptor L-glutamate and glycine-binding" evidence="16">
    <location>
        <begin position="34"/>
        <end position="95"/>
    </location>
</feature>
<evidence type="ECO:0000256" key="6">
    <source>
        <dbReference type="ARBA" id="ARBA00022989"/>
    </source>
</evidence>
<comment type="caution">
    <text evidence="17">The sequence shown here is derived from an EMBL/GenBank/DDBJ whole genome shotgun (WGS) entry which is preliminary data.</text>
</comment>
<evidence type="ECO:0000256" key="11">
    <source>
        <dbReference type="ARBA" id="ARBA00023180"/>
    </source>
</evidence>
<keyword evidence="10 17" id="KW-0675">Receptor</keyword>
<dbReference type="Gene3D" id="3.40.190.10">
    <property type="entry name" value="Periplasmic binding protein-like II"/>
    <property type="match status" value="2"/>
</dbReference>
<evidence type="ECO:0000256" key="9">
    <source>
        <dbReference type="ARBA" id="ARBA00023136"/>
    </source>
</evidence>
<sequence length="425" mass="47267">SAGNVLPAVPHDLAENRSDLLGASLACVSETDSFAVNVDFSPDGQPRFTGWIPDFLKRIEQDLNFTCNLRLPPDRKWGTLNPDGTWTGMVGEVVAGRAEFVVATLDSTVERARVVDSLIPISTTWTSLYMKAGSQFGSPWIRYTEEFSPSAWIVLLAVVITTTIILYLVMHRSPGETVTWELSETLLIVTGLFASQGFCGCPVNVSVRIFLLTVIALAILAQTYYSAFLYAKLSDTRRPVPFRTIQAIIDDGSYTFGMMIGASIQGEFLVSKDPLLRRLYDEFTVPKGLFSEFTDVFKRLENERYIAALNMLSVEAETRLNPCRLIRLPIKMFAFKAGFALRKKSPYKKIFNNAILKALNTGVLDRLERQWAFTSPSCASIEGVPINLAQTMSAFLFLLGGMITASLILLCELLLRKYRKLSSST</sequence>
<keyword evidence="8" id="KW-0406">Ion transport</keyword>
<evidence type="ECO:0000256" key="1">
    <source>
        <dbReference type="ARBA" id="ARBA00004651"/>
    </source>
</evidence>
<dbReference type="GO" id="GO:0043226">
    <property type="term" value="C:organelle"/>
    <property type="evidence" value="ECO:0007669"/>
    <property type="project" value="UniProtKB-ARBA"/>
</dbReference>
<keyword evidence="6 14" id="KW-1133">Transmembrane helix</keyword>
<dbReference type="SMART" id="SM00079">
    <property type="entry name" value="PBPe"/>
    <property type="match status" value="1"/>
</dbReference>
<evidence type="ECO:0000256" key="14">
    <source>
        <dbReference type="SAM" id="Phobius"/>
    </source>
</evidence>
<keyword evidence="7" id="KW-0175">Coiled coil</keyword>
<dbReference type="SUPFAM" id="SSF53850">
    <property type="entry name" value="Periplasmic binding protein-like II"/>
    <property type="match status" value="1"/>
</dbReference>
<feature type="transmembrane region" description="Helical" evidence="14">
    <location>
        <begin position="182"/>
        <end position="203"/>
    </location>
</feature>
<keyword evidence="12" id="KW-1071">Ligand-gated ion channel</keyword>
<dbReference type="Gene3D" id="1.10.287.70">
    <property type="match status" value="1"/>
</dbReference>
<keyword evidence="5 14" id="KW-0812">Transmembrane</keyword>
<evidence type="ECO:0000313" key="17">
    <source>
        <dbReference type="EMBL" id="KAA0195183.1"/>
    </source>
</evidence>
<evidence type="ECO:0000259" key="16">
    <source>
        <dbReference type="SMART" id="SM00918"/>
    </source>
</evidence>
<dbReference type="SMART" id="SM00918">
    <property type="entry name" value="Lig_chan-Glu_bd"/>
    <property type="match status" value="1"/>
</dbReference>
<dbReference type="GO" id="GO:0015276">
    <property type="term" value="F:ligand-gated monoatomic ion channel activity"/>
    <property type="evidence" value="ECO:0007669"/>
    <property type="project" value="InterPro"/>
</dbReference>
<dbReference type="FunFam" id="3.40.190.10:FF:000078">
    <property type="entry name" value="glutamate receptor ionotropic, NMDA 3B"/>
    <property type="match status" value="1"/>
</dbReference>
<feature type="domain" description="Ionotropic glutamate receptor C-terminal" evidence="15">
    <location>
        <begin position="31"/>
        <end position="374"/>
    </location>
</feature>
<dbReference type="AlphaFoldDB" id="A0A6A0H1W1"/>
<feature type="transmembrane region" description="Helical" evidence="14">
    <location>
        <begin position="210"/>
        <end position="231"/>
    </location>
</feature>
<evidence type="ECO:0000256" key="2">
    <source>
        <dbReference type="ARBA" id="ARBA00008685"/>
    </source>
</evidence>
<reference evidence="17" key="3">
    <citation type="submission" date="2019-06" db="EMBL/GenBank/DDBJ databases">
        <authorList>
            <person name="Poynton C."/>
            <person name="Hasenbein S."/>
            <person name="Benoit J.B."/>
            <person name="Sepulveda M.S."/>
            <person name="Poelchau M.F."/>
            <person name="Murali S.C."/>
            <person name="Chen S."/>
            <person name="Glastad K.M."/>
            <person name="Werren J.H."/>
            <person name="Vineis J.H."/>
            <person name="Bowen J.L."/>
            <person name="Friedrich M."/>
            <person name="Jones J."/>
            <person name="Robertson H.M."/>
            <person name="Feyereisen R."/>
            <person name="Mechler-Hickson A."/>
            <person name="Mathers N."/>
            <person name="Lee C.E."/>
            <person name="Colbourne J.K."/>
            <person name="Biales A."/>
            <person name="Johnston J.S."/>
            <person name="Wellborn G.A."/>
            <person name="Rosendale A.J."/>
            <person name="Cridge A.G."/>
            <person name="Munoz-Torres M.C."/>
            <person name="Bain P.A."/>
            <person name="Manny A.R."/>
            <person name="Major K.M."/>
            <person name="Lambert F.N."/>
            <person name="Vulpe C.D."/>
            <person name="Tuck P."/>
            <person name="Blalock B.J."/>
            <person name="Lin Y.-Y."/>
            <person name="Smith M.E."/>
            <person name="Ochoa-Acuna H."/>
            <person name="Chen M.-J.M."/>
            <person name="Childers C.P."/>
            <person name="Qu J."/>
            <person name="Dugan S."/>
            <person name="Lee S.L."/>
            <person name="Chao H."/>
            <person name="Dinh H."/>
            <person name="Han Y."/>
            <person name="Doddapaneni H."/>
            <person name="Worley K.C."/>
            <person name="Muzny D.M."/>
            <person name="Gibbs R.A."/>
            <person name="Richards S."/>
        </authorList>
    </citation>
    <scope>NUCLEOTIDE SEQUENCE</scope>
    <source>
        <strain evidence="17">HAZT.00-mixed</strain>
        <tissue evidence="17">Whole organism</tissue>
    </source>
</reference>
<dbReference type="PANTHER" id="PTHR42643:SF32">
    <property type="entry name" value="IONOTROPIC RECEPTOR 31A, ISOFORM C-RELATED"/>
    <property type="match status" value="1"/>
</dbReference>
<dbReference type="Pfam" id="PF10613">
    <property type="entry name" value="Lig_chan-Glu_bd"/>
    <property type="match status" value="1"/>
</dbReference>
<keyword evidence="13" id="KW-0407">Ion channel</keyword>
<evidence type="ECO:0000256" key="7">
    <source>
        <dbReference type="ARBA" id="ARBA00023054"/>
    </source>
</evidence>